<evidence type="ECO:0000259" key="1">
    <source>
        <dbReference type="Pfam" id="PF00723"/>
    </source>
</evidence>
<dbReference type="InterPro" id="IPR011613">
    <property type="entry name" value="GH15-like"/>
</dbReference>
<dbReference type="GO" id="GO:0004555">
    <property type="term" value="F:alpha,alpha-trehalase activity"/>
    <property type="evidence" value="ECO:0007669"/>
    <property type="project" value="UniProtKB-EC"/>
</dbReference>
<dbReference type="Gene3D" id="1.50.10.10">
    <property type="match status" value="1"/>
</dbReference>
<dbReference type="InterPro" id="IPR012341">
    <property type="entry name" value="6hp_glycosidase-like_sf"/>
</dbReference>
<dbReference type="InterPro" id="IPR045582">
    <property type="entry name" value="Trehalase-like_N"/>
</dbReference>
<gene>
    <name evidence="3" type="ORF">SDC9_30237</name>
</gene>
<name>A0A644V032_9ZZZZ</name>
<reference evidence="3" key="1">
    <citation type="submission" date="2019-08" db="EMBL/GenBank/DDBJ databases">
        <authorList>
            <person name="Kucharzyk K."/>
            <person name="Murdoch R.W."/>
            <person name="Higgins S."/>
            <person name="Loffler F."/>
        </authorList>
    </citation>
    <scope>NUCLEOTIDE SEQUENCE</scope>
</reference>
<evidence type="ECO:0000313" key="3">
    <source>
        <dbReference type="EMBL" id="MPL84272.1"/>
    </source>
</evidence>
<keyword evidence="3" id="KW-0326">Glycosidase</keyword>
<keyword evidence="3" id="KW-0378">Hydrolase</keyword>
<feature type="domain" description="GH15-like" evidence="1">
    <location>
        <begin position="225"/>
        <end position="583"/>
    </location>
</feature>
<protein>
    <submittedName>
        <fullName evidence="3">Trehalase</fullName>
        <ecNumber evidence="3">3.2.1.28</ecNumber>
    </submittedName>
</protein>
<dbReference type="EC" id="3.2.1.28" evidence="3"/>
<proteinExistence type="predicted"/>
<dbReference type="InterPro" id="IPR008928">
    <property type="entry name" value="6-hairpin_glycosidase_sf"/>
</dbReference>
<dbReference type="PANTHER" id="PTHR31616">
    <property type="entry name" value="TREHALASE"/>
    <property type="match status" value="1"/>
</dbReference>
<dbReference type="PANTHER" id="PTHR31616:SF0">
    <property type="entry name" value="GLUCAN 1,4-ALPHA-GLUCOSIDASE"/>
    <property type="match status" value="1"/>
</dbReference>
<evidence type="ECO:0000259" key="2">
    <source>
        <dbReference type="Pfam" id="PF19291"/>
    </source>
</evidence>
<dbReference type="AlphaFoldDB" id="A0A644V032"/>
<organism evidence="3">
    <name type="scientific">bioreactor metagenome</name>
    <dbReference type="NCBI Taxonomy" id="1076179"/>
    <lineage>
        <taxon>unclassified sequences</taxon>
        <taxon>metagenomes</taxon>
        <taxon>ecological metagenomes</taxon>
    </lineage>
</organism>
<dbReference type="GO" id="GO:0005975">
    <property type="term" value="P:carbohydrate metabolic process"/>
    <property type="evidence" value="ECO:0007669"/>
    <property type="project" value="InterPro"/>
</dbReference>
<dbReference type="EMBL" id="VSSQ01000187">
    <property type="protein sequence ID" value="MPL84272.1"/>
    <property type="molecule type" value="Genomic_DNA"/>
</dbReference>
<feature type="domain" description="Trehalase-like N-terminal" evidence="2">
    <location>
        <begin position="8"/>
        <end position="147"/>
    </location>
</feature>
<comment type="caution">
    <text evidence="3">The sequence shown here is derived from an EMBL/GenBank/DDBJ whole genome shotgun (WGS) entry which is preliminary data.</text>
</comment>
<sequence>MADLNYGVIGNCRTAALISRTGSIDWCCFPDFDSPSVFAKLLDQKKGGHFGFKVDETYEISQRYMLHTNILITSFESPEAAFEVYDFMPRYKTGDIKGYYLPAEIYRLIRHRRGKPCFYIDFKPAANYARDLTTFEFKKKYLKVCSVENEKDSFYLYSGFDKDQILGRKEVQITQNEFFLLSYNQKLIKIDHDRVDLEYQRTKVYWWDWSNRSKKFNCYNHQIERSTLILKLMSYHRSGAMLAAITTSIPEAVGENRNWDYRFCWLRDGSMSIETLMQVGHKGAANRFINFIKNILRKKSDSFQIMYGIRGERTLTEESLPHLSGYQNTQPVRIGNDAYHQKQNDTYGYLMDVIYKYYQYFQGTLDDIEDMYEIVKNIVRTVIEDWRKPDKGIWEIRGKEKHFVFSKVMCWVALDRAVNVARLLHDYDNAEVWEEEALKIREDVLKNGWNATVRSFTQTYCNTDLDSSLLLMEFYGFIDGTDERFIRTVEAIQQNLEYKGLYFRYKNEDDFGVPTSAFTICTFWMVRALYVIGKKEDAQKLFEELLQYSNHLGLFSEDLNFDTKEQLGNFPQAYSHLALINSALLFSEEVQTSRFIRP</sequence>
<dbReference type="SUPFAM" id="SSF48208">
    <property type="entry name" value="Six-hairpin glycosidases"/>
    <property type="match status" value="1"/>
</dbReference>
<dbReference type="Pfam" id="PF19291">
    <property type="entry name" value="TREH_N"/>
    <property type="match status" value="1"/>
</dbReference>
<dbReference type="Pfam" id="PF00723">
    <property type="entry name" value="Glyco_hydro_15"/>
    <property type="match status" value="1"/>
</dbReference>
<accession>A0A644V032</accession>